<keyword evidence="3" id="KW-0964">Secreted</keyword>
<dbReference type="GO" id="GO:0042744">
    <property type="term" value="P:hydrogen peroxide catabolic process"/>
    <property type="evidence" value="ECO:0007669"/>
    <property type="project" value="UniProtKB-KW"/>
</dbReference>
<evidence type="ECO:0000256" key="4">
    <source>
        <dbReference type="ARBA" id="ARBA00022559"/>
    </source>
</evidence>
<dbReference type="InterPro" id="IPR002016">
    <property type="entry name" value="Haem_peroxidase"/>
</dbReference>
<dbReference type="CDD" id="cd00692">
    <property type="entry name" value="ligninase"/>
    <property type="match status" value="1"/>
</dbReference>
<dbReference type="Gene3D" id="1.10.520.10">
    <property type="match status" value="1"/>
</dbReference>
<evidence type="ECO:0000256" key="13">
    <source>
        <dbReference type="ARBA" id="ARBA00023324"/>
    </source>
</evidence>
<feature type="signal peptide" evidence="17">
    <location>
        <begin position="1"/>
        <end position="17"/>
    </location>
</feature>
<feature type="binding site" evidence="15">
    <location>
        <position position="98"/>
    </location>
    <ligand>
        <name>Ca(2+)</name>
        <dbReference type="ChEBI" id="CHEBI:29108"/>
        <label>1</label>
    </ligand>
</feature>
<feature type="binding site" evidence="15">
    <location>
        <position position="234"/>
    </location>
    <ligand>
        <name>Ca(2+)</name>
        <dbReference type="ChEBI" id="CHEBI:29108"/>
        <label>2</label>
    </ligand>
</feature>
<evidence type="ECO:0000256" key="8">
    <source>
        <dbReference type="ARBA" id="ARBA00022837"/>
    </source>
</evidence>
<evidence type="ECO:0000313" key="19">
    <source>
        <dbReference type="EMBL" id="TFK27219.1"/>
    </source>
</evidence>
<dbReference type="Pfam" id="PF11895">
    <property type="entry name" value="Peroxidase_ext"/>
    <property type="match status" value="1"/>
</dbReference>
<dbReference type="EC" id="1.11.1.-" evidence="17"/>
<dbReference type="AlphaFoldDB" id="A0A5C3L2H1"/>
<feature type="disulfide bond" evidence="16">
    <location>
        <begin position="66"/>
        <end position="152"/>
    </location>
</feature>
<feature type="active site" description="Proton acceptor" evidence="14">
    <location>
        <position position="79"/>
    </location>
</feature>
<keyword evidence="11 16" id="KW-1015">Disulfide bond</keyword>
<feature type="binding site" evidence="15">
    <location>
        <position position="208"/>
    </location>
    <ligand>
        <name>Ca(2+)</name>
        <dbReference type="ChEBI" id="CHEBI:29108"/>
        <label>2</label>
    </ligand>
</feature>
<dbReference type="GO" id="GO:0034599">
    <property type="term" value="P:cellular response to oxidative stress"/>
    <property type="evidence" value="ECO:0007669"/>
    <property type="project" value="InterPro"/>
</dbReference>
<feature type="chain" id="PRO_5023053496" description="Peroxidase" evidence="17">
    <location>
        <begin position="18"/>
        <end position="370"/>
    </location>
</feature>
<dbReference type="GO" id="GO:0020037">
    <property type="term" value="F:heme binding"/>
    <property type="evidence" value="ECO:0007669"/>
    <property type="project" value="UniProtKB-UniRule"/>
</dbReference>
<dbReference type="OrthoDB" id="2113341at2759"/>
<sequence>MRFSAFVALSVVAGVFASPAPQEESPAGRPGGGVRCPNGRTVRNRQCCSWFAIIPQLQAEIFNNQCNKGTRRVLQTFFHDAIGFSPALTNAGQFGGGGADGSIIAHSVIETTFVPNRALGPTIEALRAISIRNSVSFGDILNFANAVGLTNCPGAPRLEFLAGKSNSSQPSPPGLIPGPGNTADAILNRMGDAGFSHDETVDLLSAHTIAAQEALNLNAAATRAPFDSTPAVFDSQFFIETLLRGTVFTTGGPGFAEVLSPLPGEFRMQSDFALARDPRTSCRWQSMLTNSALVASRFRAAVAKLSVLGFNRNTLIDCSDVIPTPRAQINSPRIPAGLTTADLEGFCPGTPLPNMVVAPGPLQTVAVAAP</sequence>
<keyword evidence="10 15" id="KW-0408">Iron</keyword>
<evidence type="ECO:0000256" key="14">
    <source>
        <dbReference type="PIRSR" id="PIRSR601621-1"/>
    </source>
</evidence>
<evidence type="ECO:0000256" key="1">
    <source>
        <dbReference type="ARBA" id="ARBA00004613"/>
    </source>
</evidence>
<dbReference type="PRINTS" id="PR00462">
    <property type="entry name" value="LIGNINASE"/>
</dbReference>
<keyword evidence="9 17" id="KW-0560">Oxidoreductase</keyword>
<proteinExistence type="inferred from homology"/>
<comment type="cofactor">
    <cofactor evidence="15 17">
        <name>Ca(2+)</name>
        <dbReference type="ChEBI" id="CHEBI:29108"/>
    </cofactor>
    <text evidence="15 17">Binds 2 calcium ions per subunit.</text>
</comment>
<dbReference type="GO" id="GO:0004601">
    <property type="term" value="F:peroxidase activity"/>
    <property type="evidence" value="ECO:0007669"/>
    <property type="project" value="UniProtKB-KW"/>
</dbReference>
<evidence type="ECO:0000256" key="6">
    <source>
        <dbReference type="ARBA" id="ARBA00022723"/>
    </source>
</evidence>
<dbReference type="InterPro" id="IPR024589">
    <property type="entry name" value="Ligninase_C"/>
</dbReference>
<feature type="binding site" evidence="15">
    <location>
        <position position="80"/>
    </location>
    <ligand>
        <name>Ca(2+)</name>
        <dbReference type="ChEBI" id="CHEBI:29108"/>
        <label>1</label>
    </ligand>
</feature>
<dbReference type="GO" id="GO:0005576">
    <property type="term" value="C:extracellular region"/>
    <property type="evidence" value="ECO:0007669"/>
    <property type="project" value="UniProtKB-SubCell"/>
</dbReference>
<evidence type="ECO:0000256" key="9">
    <source>
        <dbReference type="ARBA" id="ARBA00023002"/>
    </source>
</evidence>
<evidence type="ECO:0000256" key="2">
    <source>
        <dbReference type="ARBA" id="ARBA00006089"/>
    </source>
</evidence>
<evidence type="ECO:0000256" key="17">
    <source>
        <dbReference type="RuleBase" id="RU363051"/>
    </source>
</evidence>
<keyword evidence="8 15" id="KW-0106">Calcium</keyword>
<evidence type="ECO:0000256" key="7">
    <source>
        <dbReference type="ARBA" id="ARBA00022729"/>
    </source>
</evidence>
<dbReference type="InterPro" id="IPR019793">
    <property type="entry name" value="Peroxidases_heam-ligand_BS"/>
</dbReference>
<reference evidence="19 20" key="1">
    <citation type="journal article" date="2019" name="Nat. Ecol. Evol.">
        <title>Megaphylogeny resolves global patterns of mushroom evolution.</title>
        <authorList>
            <person name="Varga T."/>
            <person name="Krizsan K."/>
            <person name="Foldi C."/>
            <person name="Dima B."/>
            <person name="Sanchez-Garcia M."/>
            <person name="Sanchez-Ramirez S."/>
            <person name="Szollosi G.J."/>
            <person name="Szarkandi J.G."/>
            <person name="Papp V."/>
            <person name="Albert L."/>
            <person name="Andreopoulos W."/>
            <person name="Angelini C."/>
            <person name="Antonin V."/>
            <person name="Barry K.W."/>
            <person name="Bougher N.L."/>
            <person name="Buchanan P."/>
            <person name="Buyck B."/>
            <person name="Bense V."/>
            <person name="Catcheside P."/>
            <person name="Chovatia M."/>
            <person name="Cooper J."/>
            <person name="Damon W."/>
            <person name="Desjardin D."/>
            <person name="Finy P."/>
            <person name="Geml J."/>
            <person name="Haridas S."/>
            <person name="Hughes K."/>
            <person name="Justo A."/>
            <person name="Karasinski D."/>
            <person name="Kautmanova I."/>
            <person name="Kiss B."/>
            <person name="Kocsube S."/>
            <person name="Kotiranta H."/>
            <person name="LaButti K.M."/>
            <person name="Lechner B.E."/>
            <person name="Liimatainen K."/>
            <person name="Lipzen A."/>
            <person name="Lukacs Z."/>
            <person name="Mihaltcheva S."/>
            <person name="Morgado L.N."/>
            <person name="Niskanen T."/>
            <person name="Noordeloos M.E."/>
            <person name="Ohm R.A."/>
            <person name="Ortiz-Santana B."/>
            <person name="Ovrebo C."/>
            <person name="Racz N."/>
            <person name="Riley R."/>
            <person name="Savchenko A."/>
            <person name="Shiryaev A."/>
            <person name="Soop K."/>
            <person name="Spirin V."/>
            <person name="Szebenyi C."/>
            <person name="Tomsovsky M."/>
            <person name="Tulloss R.E."/>
            <person name="Uehling J."/>
            <person name="Grigoriev I.V."/>
            <person name="Vagvolgyi C."/>
            <person name="Papp T."/>
            <person name="Martin F.M."/>
            <person name="Miettinen O."/>
            <person name="Hibbett D.S."/>
            <person name="Nagy L.G."/>
        </authorList>
    </citation>
    <scope>NUCLEOTIDE SEQUENCE [LARGE SCALE GENOMIC DNA]</scope>
    <source>
        <strain evidence="19 20">CBS 121175</strain>
    </source>
</reference>
<comment type="cofactor">
    <cofactor evidence="15">
        <name>heme b</name>
        <dbReference type="ChEBI" id="CHEBI:60344"/>
    </cofactor>
    <text evidence="15">Binds 1 heme b (iron(II)-protoporphyrin IX) group per subunit.</text>
</comment>
<protein>
    <recommendedName>
        <fullName evidence="17">Peroxidase</fullName>
        <ecNumber evidence="17">1.11.1.-</ecNumber>
    </recommendedName>
</protein>
<feature type="binding site" evidence="15">
    <location>
        <position position="100"/>
    </location>
    <ligand>
        <name>Ca(2+)</name>
        <dbReference type="ChEBI" id="CHEBI:29108"/>
        <label>1</label>
    </ligand>
</feature>
<feature type="binding site" evidence="15">
    <location>
        <position position="102"/>
    </location>
    <ligand>
        <name>Ca(2+)</name>
        <dbReference type="ChEBI" id="CHEBI:29108"/>
        <label>1</label>
    </ligand>
</feature>
<evidence type="ECO:0000256" key="15">
    <source>
        <dbReference type="PIRSR" id="PIRSR601621-2"/>
    </source>
</evidence>
<evidence type="ECO:0000256" key="16">
    <source>
        <dbReference type="PIRSR" id="PIRSR601621-4"/>
    </source>
</evidence>
<keyword evidence="20" id="KW-1185">Reference proteome</keyword>
<feature type="binding site" description="axial binding residue" evidence="15">
    <location>
        <position position="207"/>
    </location>
    <ligand>
        <name>heme b</name>
        <dbReference type="ChEBI" id="CHEBI:60344"/>
    </ligand>
    <ligandPart>
        <name>Fe</name>
        <dbReference type="ChEBI" id="CHEBI:18248"/>
    </ligandPart>
</feature>
<dbReference type="PRINTS" id="PR00458">
    <property type="entry name" value="PEROXIDASE"/>
</dbReference>
<evidence type="ECO:0000256" key="3">
    <source>
        <dbReference type="ARBA" id="ARBA00022525"/>
    </source>
</evidence>
<accession>A0A5C3L2H1</accession>
<keyword evidence="13" id="KW-0376">Hydrogen peroxide</keyword>
<comment type="subcellular location">
    <subcellularLocation>
        <location evidence="1">Secreted</location>
    </subcellularLocation>
</comment>
<keyword evidence="4 17" id="KW-0575">Peroxidase</keyword>
<keyword evidence="7 17" id="KW-0732">Signal</keyword>
<evidence type="ECO:0000313" key="20">
    <source>
        <dbReference type="Proteomes" id="UP000307440"/>
    </source>
</evidence>
<evidence type="ECO:0000256" key="10">
    <source>
        <dbReference type="ARBA" id="ARBA00023004"/>
    </source>
</evidence>
<keyword evidence="6 15" id="KW-0479">Metal-binding</keyword>
<feature type="binding site" evidence="15">
    <location>
        <position position="227"/>
    </location>
    <ligand>
        <name>Ca(2+)</name>
        <dbReference type="ChEBI" id="CHEBI:29108"/>
        <label>2</label>
    </ligand>
</feature>
<dbReference type="InterPro" id="IPR001621">
    <property type="entry name" value="Ligninase"/>
</dbReference>
<dbReference type="InterPro" id="IPR010255">
    <property type="entry name" value="Haem_peroxidase_sf"/>
</dbReference>
<dbReference type="PROSITE" id="PS50873">
    <property type="entry name" value="PEROXIDASE_4"/>
    <property type="match status" value="1"/>
</dbReference>
<keyword evidence="5 15" id="KW-0349">Heme</keyword>
<feature type="domain" description="Plant heme peroxidase family profile" evidence="18">
    <location>
        <begin position="123"/>
        <end position="322"/>
    </location>
</feature>
<dbReference type="PANTHER" id="PTHR31356">
    <property type="entry name" value="THYLAKOID LUMENAL 29 KDA PROTEIN, CHLOROPLASTIC-RELATED"/>
    <property type="match status" value="1"/>
</dbReference>
<evidence type="ECO:0000256" key="12">
    <source>
        <dbReference type="ARBA" id="ARBA00023180"/>
    </source>
</evidence>
<dbReference type="Pfam" id="PF00141">
    <property type="entry name" value="peroxidase"/>
    <property type="match status" value="1"/>
</dbReference>
<comment type="similarity">
    <text evidence="2 17">Belongs to the peroxidase family. Ligninase subfamily.</text>
</comment>
<dbReference type="EMBL" id="ML210166">
    <property type="protein sequence ID" value="TFK27219.1"/>
    <property type="molecule type" value="Genomic_DNA"/>
</dbReference>
<evidence type="ECO:0000256" key="5">
    <source>
        <dbReference type="ARBA" id="ARBA00022617"/>
    </source>
</evidence>
<feature type="disulfide bond" evidence="16">
    <location>
        <begin position="36"/>
        <end position="48"/>
    </location>
</feature>
<keyword evidence="12" id="KW-0325">Glycoprotein</keyword>
<dbReference type="SUPFAM" id="SSF48113">
    <property type="entry name" value="Heme-dependent peroxidases"/>
    <property type="match status" value="1"/>
</dbReference>
<name>A0A5C3L2H1_COPMA</name>
<dbReference type="PROSITE" id="PS00435">
    <property type="entry name" value="PEROXIDASE_1"/>
    <property type="match status" value="1"/>
</dbReference>
<dbReference type="Gene3D" id="1.10.420.10">
    <property type="entry name" value="Peroxidase, domain 2"/>
    <property type="match status" value="1"/>
</dbReference>
<feature type="disulfide bond" evidence="16">
    <location>
        <begin position="282"/>
        <end position="347"/>
    </location>
</feature>
<dbReference type="Proteomes" id="UP000307440">
    <property type="component" value="Unassembled WGS sequence"/>
</dbReference>
<dbReference type="STRING" id="230819.A0A5C3L2H1"/>
<feature type="binding site" evidence="15">
    <location>
        <position position="229"/>
    </location>
    <ligand>
        <name>Ca(2+)</name>
        <dbReference type="ChEBI" id="CHEBI:29108"/>
        <label>2</label>
    </ligand>
</feature>
<dbReference type="GO" id="GO:0000302">
    <property type="term" value="P:response to reactive oxygen species"/>
    <property type="evidence" value="ECO:0007669"/>
    <property type="project" value="TreeGrafter"/>
</dbReference>
<evidence type="ECO:0000259" key="18">
    <source>
        <dbReference type="PROSITE" id="PS50873"/>
    </source>
</evidence>
<gene>
    <name evidence="19" type="ORF">FA15DRAFT_217622</name>
</gene>
<dbReference type="GO" id="GO:0046872">
    <property type="term" value="F:metal ion binding"/>
    <property type="evidence" value="ECO:0007669"/>
    <property type="project" value="UniProtKB-UniRule"/>
</dbReference>
<organism evidence="19 20">
    <name type="scientific">Coprinopsis marcescibilis</name>
    <name type="common">Agaric fungus</name>
    <name type="synonym">Psathyrella marcescibilis</name>
    <dbReference type="NCBI Taxonomy" id="230819"/>
    <lineage>
        <taxon>Eukaryota</taxon>
        <taxon>Fungi</taxon>
        <taxon>Dikarya</taxon>
        <taxon>Basidiomycota</taxon>
        <taxon>Agaricomycotina</taxon>
        <taxon>Agaricomycetes</taxon>
        <taxon>Agaricomycetidae</taxon>
        <taxon>Agaricales</taxon>
        <taxon>Agaricineae</taxon>
        <taxon>Psathyrellaceae</taxon>
        <taxon>Coprinopsis</taxon>
    </lineage>
</organism>
<dbReference type="PANTHER" id="PTHR31356:SF66">
    <property type="entry name" value="CATALASE-PEROXIDASE"/>
    <property type="match status" value="1"/>
</dbReference>
<feature type="disulfide bond" evidence="16">
    <location>
        <begin position="47"/>
        <end position="318"/>
    </location>
</feature>
<dbReference type="InterPro" id="IPR044831">
    <property type="entry name" value="Ccp1-like"/>
</dbReference>
<evidence type="ECO:0000256" key="11">
    <source>
        <dbReference type="ARBA" id="ARBA00023157"/>
    </source>
</evidence>